<protein>
    <submittedName>
        <fullName evidence="4">Ankyrin repeat protein</fullName>
    </submittedName>
</protein>
<name>A0A7W9W477_ARMRO</name>
<evidence type="ECO:0000313" key="5">
    <source>
        <dbReference type="Proteomes" id="UP000520814"/>
    </source>
</evidence>
<dbReference type="PROSITE" id="PS50297">
    <property type="entry name" value="ANK_REP_REGION"/>
    <property type="match status" value="1"/>
</dbReference>
<evidence type="ECO:0000256" key="3">
    <source>
        <dbReference type="PROSITE-ProRule" id="PRU00023"/>
    </source>
</evidence>
<dbReference type="InterPro" id="IPR002110">
    <property type="entry name" value="Ankyrin_rpt"/>
</dbReference>
<dbReference type="Proteomes" id="UP000520814">
    <property type="component" value="Unassembled WGS sequence"/>
</dbReference>
<dbReference type="GO" id="GO:0004842">
    <property type="term" value="F:ubiquitin-protein transferase activity"/>
    <property type="evidence" value="ECO:0007669"/>
    <property type="project" value="TreeGrafter"/>
</dbReference>
<keyword evidence="1" id="KW-0677">Repeat</keyword>
<dbReference type="EMBL" id="JACHGW010000001">
    <property type="protein sequence ID" value="MBB6048243.1"/>
    <property type="molecule type" value="Genomic_DNA"/>
</dbReference>
<dbReference type="InterPro" id="IPR036770">
    <property type="entry name" value="Ankyrin_rpt-contain_sf"/>
</dbReference>
<dbReference type="RefSeq" id="WP_184191616.1">
    <property type="nucleotide sequence ID" value="NZ_JACHGW010000001.1"/>
</dbReference>
<reference evidence="4 5" key="1">
    <citation type="submission" date="2020-08" db="EMBL/GenBank/DDBJ databases">
        <title>Genomic Encyclopedia of Type Strains, Phase IV (KMG-IV): sequencing the most valuable type-strain genomes for metagenomic binning, comparative biology and taxonomic classification.</title>
        <authorList>
            <person name="Goeker M."/>
        </authorList>
    </citation>
    <scope>NUCLEOTIDE SEQUENCE [LARGE SCALE GENOMIC DNA]</scope>
    <source>
        <strain evidence="4 5">DSM 23562</strain>
    </source>
</reference>
<dbReference type="PANTHER" id="PTHR24171">
    <property type="entry name" value="ANKYRIN REPEAT DOMAIN-CONTAINING PROTEIN 39-RELATED"/>
    <property type="match status" value="1"/>
</dbReference>
<dbReference type="PROSITE" id="PS50088">
    <property type="entry name" value="ANK_REPEAT"/>
    <property type="match status" value="2"/>
</dbReference>
<dbReference type="SMART" id="SM00248">
    <property type="entry name" value="ANK"/>
    <property type="match status" value="2"/>
</dbReference>
<proteinExistence type="predicted"/>
<gene>
    <name evidence="4" type="ORF">HNQ39_000005</name>
</gene>
<organism evidence="4 5">
    <name type="scientific">Armatimonas rosea</name>
    <dbReference type="NCBI Taxonomy" id="685828"/>
    <lineage>
        <taxon>Bacteria</taxon>
        <taxon>Bacillati</taxon>
        <taxon>Armatimonadota</taxon>
        <taxon>Armatimonadia</taxon>
        <taxon>Armatimonadales</taxon>
        <taxon>Armatimonadaceae</taxon>
        <taxon>Armatimonas</taxon>
    </lineage>
</organism>
<keyword evidence="2 3" id="KW-0040">ANK repeat</keyword>
<keyword evidence="5" id="KW-1185">Reference proteome</keyword>
<feature type="repeat" description="ANK" evidence="3">
    <location>
        <begin position="88"/>
        <end position="120"/>
    </location>
</feature>
<evidence type="ECO:0000256" key="1">
    <source>
        <dbReference type="ARBA" id="ARBA00022737"/>
    </source>
</evidence>
<dbReference type="SUPFAM" id="SSF48403">
    <property type="entry name" value="Ankyrin repeat"/>
    <property type="match status" value="1"/>
</dbReference>
<dbReference type="GO" id="GO:0085020">
    <property type="term" value="P:protein K6-linked ubiquitination"/>
    <property type="evidence" value="ECO:0007669"/>
    <property type="project" value="TreeGrafter"/>
</dbReference>
<evidence type="ECO:0000256" key="2">
    <source>
        <dbReference type="ARBA" id="ARBA00023043"/>
    </source>
</evidence>
<dbReference type="Gene3D" id="1.25.40.20">
    <property type="entry name" value="Ankyrin repeat-containing domain"/>
    <property type="match status" value="1"/>
</dbReference>
<dbReference type="Pfam" id="PF12796">
    <property type="entry name" value="Ank_2"/>
    <property type="match status" value="1"/>
</dbReference>
<feature type="repeat" description="ANK" evidence="3">
    <location>
        <begin position="120"/>
        <end position="152"/>
    </location>
</feature>
<dbReference type="PANTHER" id="PTHR24171:SF8">
    <property type="entry name" value="BRCA1-ASSOCIATED RING DOMAIN PROTEIN 1"/>
    <property type="match status" value="1"/>
</dbReference>
<evidence type="ECO:0000313" key="4">
    <source>
        <dbReference type="EMBL" id="MBB6048243.1"/>
    </source>
</evidence>
<comment type="caution">
    <text evidence="4">The sequence shown here is derived from an EMBL/GenBank/DDBJ whole genome shotgun (WGS) entry which is preliminary data.</text>
</comment>
<dbReference type="AlphaFoldDB" id="A0A7W9W477"/>
<sequence>MKRVLTIVAALIVLLLLGGGWMFANSPDVLNQQLVRAIQDKQSAAQLEVLLSHGANPNYTYSASKQEPSSLEKINSALSGVETARPGFGTTLLALACTQANDAAIDALLKHGANPNLEESTEVPLWIAVQSENLSLVKRLLDHGADPDRKLREYNNMTARQLAEETKKPELIALFKKASPPK</sequence>
<accession>A0A7W9W477</accession>